<keyword evidence="11 16" id="KW-0694">RNA-binding</keyword>
<evidence type="ECO:0000256" key="4">
    <source>
        <dbReference type="ARBA" id="ARBA00022490"/>
    </source>
</evidence>
<comment type="caution">
    <text evidence="20">The sequence shown here is derived from an EMBL/GenBank/DDBJ whole genome shotgun (WGS) entry which is preliminary data.</text>
</comment>
<dbReference type="Gene3D" id="3.50.40.10">
    <property type="entry name" value="Phenylalanyl-trna Synthetase, Chain B, domain 3"/>
    <property type="match status" value="1"/>
</dbReference>
<dbReference type="Proteomes" id="UP000012063">
    <property type="component" value="Unassembled WGS sequence"/>
</dbReference>
<dbReference type="SUPFAM" id="SSF56037">
    <property type="entry name" value="PheT/TilS domain"/>
    <property type="match status" value="1"/>
</dbReference>
<feature type="domain" description="FDX-ACB" evidence="18">
    <location>
        <begin position="715"/>
        <end position="808"/>
    </location>
</feature>
<evidence type="ECO:0000259" key="18">
    <source>
        <dbReference type="PROSITE" id="PS51447"/>
    </source>
</evidence>
<keyword evidence="8 15" id="KW-0547">Nucleotide-binding</keyword>
<dbReference type="FunFam" id="2.40.50.140:FF:000045">
    <property type="entry name" value="Phenylalanine--tRNA ligase beta subunit"/>
    <property type="match status" value="1"/>
</dbReference>
<evidence type="ECO:0000256" key="9">
    <source>
        <dbReference type="ARBA" id="ARBA00022840"/>
    </source>
</evidence>
<evidence type="ECO:0000256" key="2">
    <source>
        <dbReference type="ARBA" id="ARBA00008653"/>
    </source>
</evidence>
<dbReference type="PANTHER" id="PTHR10947:SF0">
    <property type="entry name" value="PHENYLALANINE--TRNA LIGASE BETA SUBUNIT"/>
    <property type="match status" value="1"/>
</dbReference>
<dbReference type="SMART" id="SM00896">
    <property type="entry name" value="FDX-ACB"/>
    <property type="match status" value="1"/>
</dbReference>
<dbReference type="PROSITE" id="PS50886">
    <property type="entry name" value="TRBD"/>
    <property type="match status" value="1"/>
</dbReference>
<dbReference type="SUPFAM" id="SSF54991">
    <property type="entry name" value="Anticodon-binding domain of PheRS"/>
    <property type="match status" value="1"/>
</dbReference>
<dbReference type="Gene3D" id="3.30.930.10">
    <property type="entry name" value="Bira Bifunctional Protein, Domain 2"/>
    <property type="match status" value="1"/>
</dbReference>
<comment type="cofactor">
    <cofactor evidence="15">
        <name>Mg(2+)</name>
        <dbReference type="ChEBI" id="CHEBI:18420"/>
    </cofactor>
    <text evidence="15">Binds 2 magnesium ions per tetramer.</text>
</comment>
<feature type="binding site" evidence="15">
    <location>
        <position position="473"/>
    </location>
    <ligand>
        <name>Mg(2+)</name>
        <dbReference type="ChEBI" id="CHEBI:18420"/>
        <note>shared with alpha subunit</note>
    </ligand>
</feature>
<dbReference type="InterPro" id="IPR036690">
    <property type="entry name" value="Fdx_antiC-bd_sf"/>
</dbReference>
<evidence type="ECO:0000259" key="19">
    <source>
        <dbReference type="PROSITE" id="PS51483"/>
    </source>
</evidence>
<dbReference type="CDD" id="cd00769">
    <property type="entry name" value="PheRS_beta_core"/>
    <property type="match status" value="1"/>
</dbReference>
<dbReference type="InterPro" id="IPR020825">
    <property type="entry name" value="Phe-tRNA_synthase-like_B3/B4"/>
</dbReference>
<evidence type="ECO:0000259" key="17">
    <source>
        <dbReference type="PROSITE" id="PS50886"/>
    </source>
</evidence>
<dbReference type="Pfam" id="PF03483">
    <property type="entry name" value="B3_4"/>
    <property type="match status" value="1"/>
</dbReference>
<dbReference type="InterPro" id="IPR041616">
    <property type="entry name" value="PheRS_beta_core"/>
</dbReference>
<feature type="domain" description="B5" evidence="19">
    <location>
        <begin position="408"/>
        <end position="485"/>
    </location>
</feature>
<comment type="catalytic activity">
    <reaction evidence="14 15">
        <text>tRNA(Phe) + L-phenylalanine + ATP = L-phenylalanyl-tRNA(Phe) + AMP + diphosphate + H(+)</text>
        <dbReference type="Rhea" id="RHEA:19413"/>
        <dbReference type="Rhea" id="RHEA-COMP:9668"/>
        <dbReference type="Rhea" id="RHEA-COMP:9699"/>
        <dbReference type="ChEBI" id="CHEBI:15378"/>
        <dbReference type="ChEBI" id="CHEBI:30616"/>
        <dbReference type="ChEBI" id="CHEBI:33019"/>
        <dbReference type="ChEBI" id="CHEBI:58095"/>
        <dbReference type="ChEBI" id="CHEBI:78442"/>
        <dbReference type="ChEBI" id="CHEBI:78531"/>
        <dbReference type="ChEBI" id="CHEBI:456215"/>
        <dbReference type="EC" id="6.1.1.20"/>
    </reaction>
</comment>
<dbReference type="InterPro" id="IPR009061">
    <property type="entry name" value="DNA-bd_dom_put_sf"/>
</dbReference>
<keyword evidence="12 15" id="KW-0648">Protein biosynthesis</keyword>
<keyword evidence="6 15" id="KW-0436">Ligase</keyword>
<dbReference type="Gene3D" id="3.30.70.380">
    <property type="entry name" value="Ferrodoxin-fold anticodon-binding domain"/>
    <property type="match status" value="1"/>
</dbReference>
<evidence type="ECO:0000256" key="12">
    <source>
        <dbReference type="ARBA" id="ARBA00022917"/>
    </source>
</evidence>
<dbReference type="GO" id="GO:0004826">
    <property type="term" value="F:phenylalanine-tRNA ligase activity"/>
    <property type="evidence" value="ECO:0007669"/>
    <property type="project" value="UniProtKB-UniRule"/>
</dbReference>
<dbReference type="NCBIfam" id="NF045760">
    <property type="entry name" value="YtpR"/>
    <property type="match status" value="1"/>
</dbReference>
<dbReference type="InterPro" id="IPR012340">
    <property type="entry name" value="NA-bd_OB-fold"/>
</dbReference>
<evidence type="ECO:0000256" key="15">
    <source>
        <dbReference type="HAMAP-Rule" id="MF_00283"/>
    </source>
</evidence>
<evidence type="ECO:0000256" key="10">
    <source>
        <dbReference type="ARBA" id="ARBA00022842"/>
    </source>
</evidence>
<dbReference type="SUPFAM" id="SSF55681">
    <property type="entry name" value="Class II aaRS and biotin synthetases"/>
    <property type="match status" value="1"/>
</dbReference>
<dbReference type="GO" id="GO:0005524">
    <property type="term" value="F:ATP binding"/>
    <property type="evidence" value="ECO:0007669"/>
    <property type="project" value="UniProtKB-UniRule"/>
</dbReference>
<dbReference type="FunFam" id="3.50.40.10:FF:000001">
    <property type="entry name" value="Phenylalanine--tRNA ligase beta subunit"/>
    <property type="match status" value="1"/>
</dbReference>
<dbReference type="SMART" id="SM00874">
    <property type="entry name" value="B5"/>
    <property type="match status" value="1"/>
</dbReference>
<dbReference type="AlphaFoldDB" id="M5DZZ4"/>
<dbReference type="InterPro" id="IPR045864">
    <property type="entry name" value="aa-tRNA-synth_II/BPL/LPL"/>
</dbReference>
<dbReference type="InterPro" id="IPR033714">
    <property type="entry name" value="tRNA_bind_bactPheRS"/>
</dbReference>
<dbReference type="Pfam" id="PF03484">
    <property type="entry name" value="B5"/>
    <property type="match status" value="1"/>
</dbReference>
<dbReference type="InParanoid" id="M5DZZ4"/>
<evidence type="ECO:0000313" key="20">
    <source>
        <dbReference type="EMBL" id="CCU79419.1"/>
    </source>
</evidence>
<dbReference type="Gene3D" id="2.40.50.140">
    <property type="entry name" value="Nucleic acid-binding proteins"/>
    <property type="match status" value="1"/>
</dbReference>
<feature type="binding site" evidence="15">
    <location>
        <position position="472"/>
    </location>
    <ligand>
        <name>Mg(2+)</name>
        <dbReference type="ChEBI" id="CHEBI:18420"/>
        <note>shared with alpha subunit</note>
    </ligand>
</feature>
<dbReference type="PROSITE" id="PS51447">
    <property type="entry name" value="FDX_ACB"/>
    <property type="match status" value="1"/>
</dbReference>
<dbReference type="EMBL" id="CAUI01000015">
    <property type="protein sequence ID" value="CCU79419.1"/>
    <property type="molecule type" value="Genomic_DNA"/>
</dbReference>
<dbReference type="FunFam" id="3.30.56.10:FF:000002">
    <property type="entry name" value="Phenylalanine--tRNA ligase beta subunit"/>
    <property type="match status" value="1"/>
</dbReference>
<dbReference type="Gene3D" id="3.30.56.10">
    <property type="match status" value="2"/>
</dbReference>
<dbReference type="Pfam" id="PF03147">
    <property type="entry name" value="FDX-ACB"/>
    <property type="match status" value="1"/>
</dbReference>
<evidence type="ECO:0000256" key="13">
    <source>
        <dbReference type="ARBA" id="ARBA00023146"/>
    </source>
</evidence>
<organism evidence="20 21">
    <name type="scientific">Halanaerobium saccharolyticum subsp. saccharolyticum DSM 6643</name>
    <dbReference type="NCBI Taxonomy" id="1293054"/>
    <lineage>
        <taxon>Bacteria</taxon>
        <taxon>Bacillati</taxon>
        <taxon>Bacillota</taxon>
        <taxon>Clostridia</taxon>
        <taxon>Halanaerobiales</taxon>
        <taxon>Halanaerobiaceae</taxon>
        <taxon>Halanaerobium</taxon>
    </lineage>
</organism>
<dbReference type="STRING" id="1293054.HSACCH_01321"/>
<dbReference type="Pfam" id="PF01588">
    <property type="entry name" value="tRNA_bind"/>
    <property type="match status" value="1"/>
</dbReference>
<name>M5DZZ4_9FIRM</name>
<comment type="subcellular location">
    <subcellularLocation>
        <location evidence="1 15">Cytoplasm</location>
    </subcellularLocation>
</comment>
<keyword evidence="9 15" id="KW-0067">ATP-binding</keyword>
<sequence>MQISYNWLKKYIDLNFTPADLSEKLTMAGLEVEGVEYLGEGLKDIIIAKIESIKEHPDADKLVICMVRTAADKDLIPVVTGAPNVEAGQMVPFAEVGTTLPNGMKIEEVELRGQISQGMICSKDELGLQEERAAGIMVLDESAPLGASFLKYKRLDDYVFKLDLTPNYARCLGMIGVAREIKSLYAQEKTLNTPPISFSEAEELGNINDYVEVEIEDPDLCPRYTARLVKNVEVKESPEWIQRRLKAAGIRPVNNVVDISNFVLMEYNQPLHTFDFDKIKDGKIIVRRAEADEKIMTLDDEERGLDDEMLVISDPEKAVAVGGVMGGANTEVTAETTNVLIESAYFNPVSIRKTAKKLSMHSDSSHRFERGVDIEKAIEANNRACQMLAKCDGAKVVPGVIDEYPLEYEAAVINLETARVNQLLGIKLEAAEVKESLERLGFEVKEAAQKGEFEVTVPSFRTDVTQDADLVEEIARVYGYNKIPSTRPISKQRGKRSPKQKFEKRVEELLQAGGLDEVITYSLQDKKNYQDLNLSQFEDFSKFVSIKNPLSEAYAILRTTLVPGIIDVLSSNARRQGSEMAVFETGTVFRNQGGNNRPEELNKLGGGIFGYENDIWQQGAPNFFALKGVLEMLFERIQLDNYQFIPDNDNRDFLHPGRRAEIKYDQTQTFGFIGEIHPELADQNDLPAGATIFEIDLDFLFEVTAEKSYNYHKLVKYPVLSRDLAVVLEEEIAVGDIYQSIKDVGGAMLKNLELFDIYQGDQIKDGYKSAAFELKFQAADRTLTDQEVNERFNQIVKHLKKEYSAEIRGN</sequence>
<evidence type="ECO:0000313" key="21">
    <source>
        <dbReference type="Proteomes" id="UP000012063"/>
    </source>
</evidence>
<feature type="binding site" evidence="15">
    <location>
        <position position="463"/>
    </location>
    <ligand>
        <name>Mg(2+)</name>
        <dbReference type="ChEBI" id="CHEBI:18420"/>
        <note>shared with alpha subunit</note>
    </ligand>
</feature>
<evidence type="ECO:0000256" key="1">
    <source>
        <dbReference type="ARBA" id="ARBA00004496"/>
    </source>
</evidence>
<dbReference type="InterPro" id="IPR002547">
    <property type="entry name" value="tRNA-bd_dom"/>
</dbReference>
<keyword evidence="21" id="KW-1185">Reference proteome</keyword>
<comment type="subunit">
    <text evidence="3 15">Tetramer of two alpha and two beta subunits.</text>
</comment>
<dbReference type="GO" id="GO:0009328">
    <property type="term" value="C:phenylalanine-tRNA ligase complex"/>
    <property type="evidence" value="ECO:0007669"/>
    <property type="project" value="TreeGrafter"/>
</dbReference>
<dbReference type="InterPro" id="IPR005146">
    <property type="entry name" value="B3/B4_tRNA-bd"/>
</dbReference>
<dbReference type="InterPro" id="IPR045060">
    <property type="entry name" value="Phe-tRNA-ligase_IIc_bsu"/>
</dbReference>
<dbReference type="FunCoup" id="M5DZZ4">
    <property type="interactions" value="452"/>
</dbReference>
<dbReference type="RefSeq" id="WP_005488762.1">
    <property type="nucleotide sequence ID" value="NZ_CAUI01000015.1"/>
</dbReference>
<dbReference type="GO" id="GO:0000049">
    <property type="term" value="F:tRNA binding"/>
    <property type="evidence" value="ECO:0007669"/>
    <property type="project" value="UniProtKB-UniRule"/>
</dbReference>
<dbReference type="PANTHER" id="PTHR10947">
    <property type="entry name" value="PHENYLALANYL-TRNA SYNTHETASE BETA CHAIN AND LEUCINE-RICH REPEAT-CONTAINING PROTEIN 47"/>
    <property type="match status" value="1"/>
</dbReference>
<dbReference type="PROSITE" id="PS51483">
    <property type="entry name" value="B5"/>
    <property type="match status" value="1"/>
</dbReference>
<dbReference type="OrthoDB" id="9805455at2"/>
<evidence type="ECO:0000256" key="5">
    <source>
        <dbReference type="ARBA" id="ARBA00022555"/>
    </source>
</evidence>
<dbReference type="HAMAP" id="MF_00283">
    <property type="entry name" value="Phe_tRNA_synth_beta1"/>
    <property type="match status" value="1"/>
</dbReference>
<keyword evidence="4 15" id="KW-0963">Cytoplasm</keyword>
<feature type="domain" description="TRNA-binding" evidence="17">
    <location>
        <begin position="39"/>
        <end position="150"/>
    </location>
</feature>
<proteinExistence type="inferred from homology"/>
<dbReference type="CDD" id="cd02796">
    <property type="entry name" value="tRNA_bind_bactPheRS"/>
    <property type="match status" value="1"/>
</dbReference>
<gene>
    <name evidence="15" type="primary">pheT</name>
    <name evidence="20" type="ORF">HSACCH_01321</name>
</gene>
<comment type="similarity">
    <text evidence="2 15">Belongs to the phenylalanyl-tRNA synthetase beta subunit family. Type 1 subfamily.</text>
</comment>
<evidence type="ECO:0000256" key="3">
    <source>
        <dbReference type="ARBA" id="ARBA00011209"/>
    </source>
</evidence>
<evidence type="ECO:0000256" key="8">
    <source>
        <dbReference type="ARBA" id="ARBA00022741"/>
    </source>
</evidence>
<dbReference type="GO" id="GO:0000287">
    <property type="term" value="F:magnesium ion binding"/>
    <property type="evidence" value="ECO:0007669"/>
    <property type="project" value="UniProtKB-UniRule"/>
</dbReference>
<protein>
    <recommendedName>
        <fullName evidence="15">Phenylalanine--tRNA ligase beta subunit</fullName>
        <ecNumber evidence="15">6.1.1.20</ecNumber>
    </recommendedName>
    <alternativeName>
        <fullName evidence="15">Phenylalanyl-tRNA synthetase beta subunit</fullName>
        <shortName evidence="15">PheRS</shortName>
    </alternativeName>
</protein>
<accession>M5DZZ4</accession>
<reference evidence="21" key="1">
    <citation type="journal article" date="2013" name="Genome Announc.">
        <title>Genome Sequence of Halanaerobium saccharolyticum subsp. saccharolyticum Strain DSM 6643T, a Halophilic Hydrogen-Producing Bacterium.</title>
        <authorList>
            <person name="Kivisto A."/>
            <person name="Larjo A."/>
            <person name="Ciranna A."/>
            <person name="Santala V."/>
            <person name="Roos C."/>
            <person name="Karp M."/>
        </authorList>
    </citation>
    <scope>NUCLEOTIDE SEQUENCE [LARGE SCALE GENOMIC DNA]</scope>
    <source>
        <strain evidence="21">DSM 6643</strain>
    </source>
</reference>
<dbReference type="InterPro" id="IPR004532">
    <property type="entry name" value="Phe-tRNA-ligase_IIc_bsu_bact"/>
</dbReference>
<dbReference type="GO" id="GO:0006432">
    <property type="term" value="P:phenylalanyl-tRNA aminoacylation"/>
    <property type="evidence" value="ECO:0007669"/>
    <property type="project" value="UniProtKB-UniRule"/>
</dbReference>
<dbReference type="SMART" id="SM00873">
    <property type="entry name" value="B3_4"/>
    <property type="match status" value="1"/>
</dbReference>
<evidence type="ECO:0000256" key="14">
    <source>
        <dbReference type="ARBA" id="ARBA00049255"/>
    </source>
</evidence>
<evidence type="ECO:0000256" key="6">
    <source>
        <dbReference type="ARBA" id="ARBA00022598"/>
    </source>
</evidence>
<dbReference type="SUPFAM" id="SSF50249">
    <property type="entry name" value="Nucleic acid-binding proteins"/>
    <property type="match status" value="1"/>
</dbReference>
<dbReference type="Pfam" id="PF17759">
    <property type="entry name" value="tRNA_synthFbeta"/>
    <property type="match status" value="1"/>
</dbReference>
<dbReference type="GO" id="GO:0140096">
    <property type="term" value="F:catalytic activity, acting on a protein"/>
    <property type="evidence" value="ECO:0007669"/>
    <property type="project" value="UniProtKB-ARBA"/>
</dbReference>
<dbReference type="InterPro" id="IPR005121">
    <property type="entry name" value="Fdx_antiC-bd"/>
</dbReference>
<evidence type="ECO:0000256" key="16">
    <source>
        <dbReference type="PROSITE-ProRule" id="PRU00209"/>
    </source>
</evidence>
<keyword evidence="5 16" id="KW-0820">tRNA-binding</keyword>
<keyword evidence="7 15" id="KW-0479">Metal-binding</keyword>
<dbReference type="GO" id="GO:0016740">
    <property type="term" value="F:transferase activity"/>
    <property type="evidence" value="ECO:0007669"/>
    <property type="project" value="UniProtKB-ARBA"/>
</dbReference>
<keyword evidence="10 15" id="KW-0460">Magnesium</keyword>
<evidence type="ECO:0000256" key="7">
    <source>
        <dbReference type="ARBA" id="ARBA00022723"/>
    </source>
</evidence>
<dbReference type="FunFam" id="3.30.70.380:FF:000001">
    <property type="entry name" value="Phenylalanine--tRNA ligase beta subunit"/>
    <property type="match status" value="1"/>
</dbReference>
<feature type="binding site" evidence="15">
    <location>
        <position position="469"/>
    </location>
    <ligand>
        <name>Mg(2+)</name>
        <dbReference type="ChEBI" id="CHEBI:18420"/>
        <note>shared with alpha subunit</note>
    </ligand>
</feature>
<evidence type="ECO:0000256" key="11">
    <source>
        <dbReference type="ARBA" id="ARBA00022884"/>
    </source>
</evidence>
<dbReference type="eggNOG" id="COG0072">
    <property type="taxonomic scope" value="Bacteria"/>
</dbReference>
<keyword evidence="13 15" id="KW-0030">Aminoacyl-tRNA synthetase</keyword>
<dbReference type="SUPFAM" id="SSF46955">
    <property type="entry name" value="Putative DNA-binding domain"/>
    <property type="match status" value="1"/>
</dbReference>
<dbReference type="EC" id="6.1.1.20" evidence="15"/>
<dbReference type="InterPro" id="IPR005147">
    <property type="entry name" value="tRNA_synthase_B5-dom"/>
</dbReference>
<dbReference type="NCBIfam" id="TIGR00472">
    <property type="entry name" value="pheT_bact"/>
    <property type="match status" value="1"/>
</dbReference>